<dbReference type="AlphaFoldDB" id="A0A2G9U9I5"/>
<dbReference type="Proteomes" id="UP000230423">
    <property type="component" value="Unassembled WGS sequence"/>
</dbReference>
<evidence type="ECO:0000313" key="1">
    <source>
        <dbReference type="EMBL" id="PIO66899.1"/>
    </source>
</evidence>
<protein>
    <submittedName>
        <fullName evidence="1">Uncharacterized protein</fullName>
    </submittedName>
</protein>
<gene>
    <name evidence="1" type="ORF">TELCIR_11372</name>
</gene>
<name>A0A2G9U9I5_TELCI</name>
<evidence type="ECO:0000313" key="2">
    <source>
        <dbReference type="Proteomes" id="UP000230423"/>
    </source>
</evidence>
<organism evidence="1 2">
    <name type="scientific">Teladorsagia circumcincta</name>
    <name type="common">Brown stomach worm</name>
    <name type="synonym">Ostertagia circumcincta</name>
    <dbReference type="NCBI Taxonomy" id="45464"/>
    <lineage>
        <taxon>Eukaryota</taxon>
        <taxon>Metazoa</taxon>
        <taxon>Ecdysozoa</taxon>
        <taxon>Nematoda</taxon>
        <taxon>Chromadorea</taxon>
        <taxon>Rhabditida</taxon>
        <taxon>Rhabditina</taxon>
        <taxon>Rhabditomorpha</taxon>
        <taxon>Strongyloidea</taxon>
        <taxon>Trichostrongylidae</taxon>
        <taxon>Teladorsagia</taxon>
    </lineage>
</organism>
<reference evidence="1 2" key="1">
    <citation type="submission" date="2015-09" db="EMBL/GenBank/DDBJ databases">
        <title>Draft genome of the parasitic nematode Teladorsagia circumcincta isolate WARC Sus (inbred).</title>
        <authorList>
            <person name="Mitreva M."/>
        </authorList>
    </citation>
    <scope>NUCLEOTIDE SEQUENCE [LARGE SCALE GENOMIC DNA]</scope>
    <source>
        <strain evidence="1 2">S</strain>
    </source>
</reference>
<proteinExistence type="predicted"/>
<dbReference type="EMBL" id="KZ347958">
    <property type="protein sequence ID" value="PIO66899.1"/>
    <property type="molecule type" value="Genomic_DNA"/>
</dbReference>
<keyword evidence="2" id="KW-1185">Reference proteome</keyword>
<accession>A0A2G9U9I5</accession>
<sequence length="61" mass="7179">MTELQTFLKADERSLIETYVEGNVCTKNMLKAYAPFCNNLSKILDELKVKIEMEVVDHWER</sequence>